<dbReference type="PANTHER" id="PTHR42880:SF1">
    <property type="entry name" value="ISOPROPYLMALATE_HOMOCITRATE_CITRAMALATE SYNTHASE FAMILY PROTEIN"/>
    <property type="match status" value="1"/>
</dbReference>
<dbReference type="Gene3D" id="3.20.20.70">
    <property type="entry name" value="Aldolase class I"/>
    <property type="match status" value="1"/>
</dbReference>
<organism evidence="4 5">
    <name type="scientific">Pelotomaculum propionicicum</name>
    <dbReference type="NCBI Taxonomy" id="258475"/>
    <lineage>
        <taxon>Bacteria</taxon>
        <taxon>Bacillati</taxon>
        <taxon>Bacillota</taxon>
        <taxon>Clostridia</taxon>
        <taxon>Eubacteriales</taxon>
        <taxon>Desulfotomaculaceae</taxon>
        <taxon>Pelotomaculum</taxon>
    </lineage>
</organism>
<keyword evidence="4" id="KW-0012">Acyltransferase</keyword>
<proteinExistence type="inferred from homology"/>
<dbReference type="AlphaFoldDB" id="A0A4Y7RP76"/>
<dbReference type="PROSITE" id="PS00815">
    <property type="entry name" value="AIPM_HOMOCIT_SYNTH_1"/>
    <property type="match status" value="1"/>
</dbReference>
<comment type="similarity">
    <text evidence="2">Belongs to the alpha-IPM synthase/homocitrate synthase family.</text>
</comment>
<accession>A0A4Y7RP76</accession>
<evidence type="ECO:0000259" key="3">
    <source>
        <dbReference type="PROSITE" id="PS50991"/>
    </source>
</evidence>
<dbReference type="OrthoDB" id="9804858at2"/>
<keyword evidence="1 2" id="KW-0808">Transferase</keyword>
<keyword evidence="5" id="KW-1185">Reference proteome</keyword>
<dbReference type="CDD" id="cd07939">
    <property type="entry name" value="DRE_TIM_NifV"/>
    <property type="match status" value="1"/>
</dbReference>
<evidence type="ECO:0000313" key="4">
    <source>
        <dbReference type="EMBL" id="TEB10539.1"/>
    </source>
</evidence>
<dbReference type="Proteomes" id="UP000297597">
    <property type="component" value="Unassembled WGS sequence"/>
</dbReference>
<dbReference type="PROSITE" id="PS00816">
    <property type="entry name" value="AIPM_HOMOCIT_SYNTH_2"/>
    <property type="match status" value="1"/>
</dbReference>
<dbReference type="InterPro" id="IPR002034">
    <property type="entry name" value="AIPM/Hcit_synth_CS"/>
</dbReference>
<dbReference type="InterPro" id="IPR013477">
    <property type="entry name" value="NifV/FrbC"/>
</dbReference>
<dbReference type="EC" id="2.3.3.13" evidence="4"/>
<dbReference type="PROSITE" id="PS50991">
    <property type="entry name" value="PYR_CT"/>
    <property type="match status" value="1"/>
</dbReference>
<comment type="caution">
    <text evidence="4">The sequence shown here is derived from an EMBL/GenBank/DDBJ whole genome shotgun (WGS) entry which is preliminary data.</text>
</comment>
<evidence type="ECO:0000313" key="5">
    <source>
        <dbReference type="Proteomes" id="UP000297597"/>
    </source>
</evidence>
<gene>
    <name evidence="4" type="primary">leuA_3</name>
    <name evidence="4" type="ORF">Pmgp_02338</name>
</gene>
<dbReference type="Pfam" id="PF00682">
    <property type="entry name" value="HMGL-like"/>
    <property type="match status" value="1"/>
</dbReference>
<reference evidence="4 5" key="1">
    <citation type="journal article" date="2018" name="Environ. Microbiol.">
        <title>Novel energy conservation strategies and behaviour of Pelotomaculum schinkii driving syntrophic propionate catabolism.</title>
        <authorList>
            <person name="Hidalgo-Ahumada C.A.P."/>
            <person name="Nobu M.K."/>
            <person name="Narihiro T."/>
            <person name="Tamaki H."/>
            <person name="Liu W.T."/>
            <person name="Kamagata Y."/>
            <person name="Stams A.J.M."/>
            <person name="Imachi H."/>
            <person name="Sousa D.Z."/>
        </authorList>
    </citation>
    <scope>NUCLEOTIDE SEQUENCE [LARGE SCALE GENOMIC DNA]</scope>
    <source>
        <strain evidence="4 5">MGP</strain>
    </source>
</reference>
<name>A0A4Y7RP76_9FIRM</name>
<dbReference type="RefSeq" id="WP_134214158.1">
    <property type="nucleotide sequence ID" value="NZ_QFFZ01000025.1"/>
</dbReference>
<feature type="domain" description="Pyruvate carboxyltransferase" evidence="3">
    <location>
        <begin position="4"/>
        <end position="255"/>
    </location>
</feature>
<dbReference type="PANTHER" id="PTHR42880">
    <property type="entry name" value="HOMOCITRATE SYNTHASE"/>
    <property type="match status" value="1"/>
</dbReference>
<dbReference type="GO" id="GO:0019752">
    <property type="term" value="P:carboxylic acid metabolic process"/>
    <property type="evidence" value="ECO:0007669"/>
    <property type="project" value="InterPro"/>
</dbReference>
<dbReference type="InterPro" id="IPR013785">
    <property type="entry name" value="Aldolase_TIM"/>
</dbReference>
<protein>
    <submittedName>
        <fullName evidence="4">2-isopropylmalate synthase</fullName>
        <ecNumber evidence="4">2.3.3.13</ecNumber>
    </submittedName>
</protein>
<dbReference type="SUPFAM" id="SSF51569">
    <property type="entry name" value="Aldolase"/>
    <property type="match status" value="1"/>
</dbReference>
<evidence type="ECO:0000256" key="1">
    <source>
        <dbReference type="ARBA" id="ARBA00022679"/>
    </source>
</evidence>
<dbReference type="GO" id="GO:0003852">
    <property type="term" value="F:2-isopropylmalate synthase activity"/>
    <property type="evidence" value="ECO:0007669"/>
    <property type="project" value="UniProtKB-EC"/>
</dbReference>
<dbReference type="InterPro" id="IPR000891">
    <property type="entry name" value="PYR_CT"/>
</dbReference>
<dbReference type="EMBL" id="QFFZ01000025">
    <property type="protein sequence ID" value="TEB10539.1"/>
    <property type="molecule type" value="Genomic_DNA"/>
</dbReference>
<sequence>MGNLKFADTTLRDGEQAPGVAFTVGEKVQIAKMLDSLGIEYIEAGIPAMGPPEDEAIKEILDLGLKAVISTWNRANISDIKASLACGAKHIHVSAPVSDIQIKTKLCKNRTWVVENMKRAVCYALEQGCSVTVGAEDASRADLEFLIEFTVQARREGAERLRFADTIGILEPFRTKQIIGMLLENTGMDIEFHGHNDFGMATANTFAAFKAGARFLSTTLGGLGERAGNCSFEEILAVLKQHEGIDLNVNDEMLTDTLNYLNVASGRSEFSSKITKPGYRALTIFEQYYPLL</sequence>
<evidence type="ECO:0000256" key="2">
    <source>
        <dbReference type="RuleBase" id="RU003523"/>
    </source>
</evidence>